<name>A0AAE0QID6_9TELE</name>
<keyword evidence="10" id="KW-0406">Ion transport</keyword>
<keyword evidence="11 14" id="KW-0472">Membrane</keyword>
<proteinExistence type="inferred from homology"/>
<dbReference type="PANTHER" id="PTHR11629:SF68">
    <property type="entry name" value="V-TYPE PROTON ATPASE 116 KDA SUBUNIT A 1"/>
    <property type="match status" value="1"/>
</dbReference>
<dbReference type="Pfam" id="PF15237">
    <property type="entry name" value="PTRF_SDPR"/>
    <property type="match status" value="2"/>
</dbReference>
<organism evidence="15 16">
    <name type="scientific">Hemibagrus guttatus</name>
    <dbReference type="NCBI Taxonomy" id="175788"/>
    <lineage>
        <taxon>Eukaryota</taxon>
        <taxon>Metazoa</taxon>
        <taxon>Chordata</taxon>
        <taxon>Craniata</taxon>
        <taxon>Vertebrata</taxon>
        <taxon>Euteleostomi</taxon>
        <taxon>Actinopterygii</taxon>
        <taxon>Neopterygii</taxon>
        <taxon>Teleostei</taxon>
        <taxon>Ostariophysi</taxon>
        <taxon>Siluriformes</taxon>
        <taxon>Bagridae</taxon>
        <taxon>Hemibagrus</taxon>
    </lineage>
</organism>
<feature type="compositionally biased region" description="Acidic residues" evidence="13">
    <location>
        <begin position="1251"/>
        <end position="1273"/>
    </location>
</feature>
<keyword evidence="6" id="KW-0813">Transport</keyword>
<feature type="region of interest" description="Disordered" evidence="13">
    <location>
        <begin position="1145"/>
        <end position="1223"/>
    </location>
</feature>
<dbReference type="EMBL" id="JAUCMX010000016">
    <property type="protein sequence ID" value="KAK3520661.1"/>
    <property type="molecule type" value="Genomic_DNA"/>
</dbReference>
<dbReference type="Pfam" id="PF01496">
    <property type="entry name" value="V_ATPase_I"/>
    <property type="match status" value="1"/>
</dbReference>
<feature type="coiled-coil region" evidence="12">
    <location>
        <begin position="1041"/>
        <end position="1068"/>
    </location>
</feature>
<evidence type="ECO:0000256" key="10">
    <source>
        <dbReference type="ARBA" id="ARBA00023065"/>
    </source>
</evidence>
<keyword evidence="7" id="KW-0963">Cytoplasm</keyword>
<comment type="caution">
    <text evidence="15">The sequence shown here is derived from an EMBL/GenBank/DDBJ whole genome shotgun (WGS) entry which is preliminary data.</text>
</comment>
<evidence type="ECO:0000256" key="9">
    <source>
        <dbReference type="ARBA" id="ARBA00022989"/>
    </source>
</evidence>
<dbReference type="GO" id="GO:0016471">
    <property type="term" value="C:vacuolar proton-transporting V-type ATPase complex"/>
    <property type="evidence" value="ECO:0007669"/>
    <property type="project" value="TreeGrafter"/>
</dbReference>
<feature type="compositionally biased region" description="Basic and acidic residues" evidence="13">
    <location>
        <begin position="1096"/>
        <end position="1111"/>
    </location>
</feature>
<feature type="transmembrane region" description="Helical" evidence="14">
    <location>
        <begin position="797"/>
        <end position="821"/>
    </location>
</feature>
<comment type="subcellular location">
    <subcellularLocation>
        <location evidence="3">Cytoplasm</location>
    </subcellularLocation>
    <subcellularLocation>
        <location evidence="2">Membrane</location>
        <location evidence="2">Caveola</location>
    </subcellularLocation>
    <subcellularLocation>
        <location evidence="1">Membrane</location>
        <topology evidence="1">Multi-pass membrane protein</topology>
    </subcellularLocation>
</comment>
<dbReference type="PANTHER" id="PTHR11629">
    <property type="entry name" value="VACUOLAR PROTON ATPASES"/>
    <property type="match status" value="1"/>
</dbReference>
<feature type="region of interest" description="Disordered" evidence="13">
    <location>
        <begin position="1083"/>
        <end position="1111"/>
    </location>
</feature>
<feature type="transmembrane region" description="Helical" evidence="14">
    <location>
        <begin position="602"/>
        <end position="626"/>
    </location>
</feature>
<gene>
    <name evidence="15" type="ORF">QTP70_029810</name>
</gene>
<evidence type="ECO:0000256" key="7">
    <source>
        <dbReference type="ARBA" id="ARBA00022490"/>
    </source>
</evidence>
<dbReference type="GO" id="GO:0033179">
    <property type="term" value="C:proton-transporting V-type ATPase, V0 domain"/>
    <property type="evidence" value="ECO:0007669"/>
    <property type="project" value="InterPro"/>
</dbReference>
<feature type="compositionally biased region" description="Basic and acidic residues" evidence="13">
    <location>
        <begin position="1204"/>
        <end position="1214"/>
    </location>
</feature>
<dbReference type="InterPro" id="IPR002490">
    <property type="entry name" value="V-ATPase_116kDa_su"/>
</dbReference>
<evidence type="ECO:0008006" key="17">
    <source>
        <dbReference type="Google" id="ProtNLM"/>
    </source>
</evidence>
<evidence type="ECO:0000256" key="13">
    <source>
        <dbReference type="SAM" id="MobiDB-lite"/>
    </source>
</evidence>
<comment type="similarity">
    <text evidence="4">Belongs to the CAVIN family.</text>
</comment>
<sequence>MGELFRSEEMTLAQLFLQSESAYCCVSELGEIGMVQFRDLNPDVNVFQRKFVNEVRRCEEMDRKLRFVEKEIKKADIPIVDTGENPEVPFPRDMIDLEATFEKLEIELKEINTNQEALKKNFLELTELKHILRRTQQFFDEMEDPALLEESSILLDPTEVIRAPLRLGFVAGVIGRERIPTFERMLWRVCRGNVFLRQADIEDPLEDPTTGDQVHKSVFIIFFQGDQLKNRVKKICEGFRATLYPCPETPQERKEMAAGVNTRIDDLQMPPQEVQPLLCLLNQLGGVECPCELLADVDPQVLNQTEDHRQRVLQAAAKTLRVWFIKVRKMKAIYHTLNLCNIDVTQKCLIAEIWCPLSDLDSIQLALRRGTEKSGSTVPSILNRMQTKQTPPTYNKTNKFTSGFQNIVDAYGIGSYREINPAPYTIITFPFLFAVMFGDLGHGLLMTCAALYLVLRESRLSAQKNDNEMFSMVFSGRYIILLMGLFSVYTGIIYNDCFSKSLNVFGSSWSVRPMFTTDGKGNWTFDILKENRLMQLDPAVPGVFGGPYPIGIDPIWNMASNKLTFLNSYKMKMSIILGVTQMLFGVMLSLFNHIYFKKPLNIWLGFIPEIIFMSSLFGYLVLLIFYKWIAYDASTSKEAPSLLIAFINMFLFNYNDPTIKPLYRGQMVIQCLLVVIALLCVPCMLIVKTVILRRQYLWRKHLGTQNFGGIRVGNGPTDDEAEIIQHDQLSQNLEEEPEFNLTDVAVHQAIHTIEYCLGCISNTASYLRLWALSLAHAQLSEVLWSMVMHIGLFSRNFAGFFGLIFIFAIFATLTVCILLIMEGLSAFLHALRLHWVEFQNKFYTGQGFKFMPFTFDGILEGNTYQNLCLFQAPEEQGLAGDEFFFLHMAMAERNLKLDRVALNESSDDDDEVVLVTAAAKPSLSTPASNRKHIDDDDDDDSDEDDKPSKEVDLKLGLENSDSQRSEAQATGMMVLALLDKIIGVVDQIQLTQNGLESQQESMEKNMTSIQSELHKLAKSQGGTSSTVTKLLEKVRKVNVNVKSVRSELEKQAGQIKKLENNEHELLKRKNFKVLIFQDKEKPVKTTQKPEAAVSAEGEHVLSEGEEPKGTDEVVEIEETVEESRVARIKRSGLQRVDEIKKAFSKEQMEKTKQRTKENLEKTRQRTKENLEKTRVRTRENLQKTRVTIGKKMGKIGTKIRPKKERKEKIRVSRDKMKKSLKSDNKVYARSKITTYRVPPFTFYVKKIREGEEPEPESEPEDEAEEVQVEDKEDAEVKEAELVNLSSPDEALLQAADHSQLVIQDSVQPREKASQ</sequence>
<feature type="region of interest" description="Disordered" evidence="13">
    <location>
        <begin position="923"/>
        <end position="965"/>
    </location>
</feature>
<dbReference type="InterPro" id="IPR026752">
    <property type="entry name" value="Cavin_fam"/>
</dbReference>
<keyword evidence="12" id="KW-0175">Coiled coil</keyword>
<dbReference type="Proteomes" id="UP001274896">
    <property type="component" value="Unassembled WGS sequence"/>
</dbReference>
<dbReference type="GO" id="GO:0046961">
    <property type="term" value="F:proton-transporting ATPase activity, rotational mechanism"/>
    <property type="evidence" value="ECO:0007669"/>
    <property type="project" value="InterPro"/>
</dbReference>
<keyword evidence="9 14" id="KW-1133">Transmembrane helix</keyword>
<feature type="region of interest" description="Disordered" evidence="13">
    <location>
        <begin position="1246"/>
        <end position="1274"/>
    </location>
</feature>
<comment type="similarity">
    <text evidence="5">Belongs to the V-ATPase 116 kDa subunit family.</text>
</comment>
<feature type="compositionally biased region" description="Acidic residues" evidence="13">
    <location>
        <begin position="935"/>
        <end position="945"/>
    </location>
</feature>
<feature type="transmembrane region" description="Helical" evidence="14">
    <location>
        <begin position="667"/>
        <end position="691"/>
    </location>
</feature>
<feature type="compositionally biased region" description="Basic residues" evidence="13">
    <location>
        <begin position="1191"/>
        <end position="1203"/>
    </location>
</feature>
<protein>
    <recommendedName>
        <fullName evidence="17">V-type proton ATPase subunit a</fullName>
    </recommendedName>
</protein>
<evidence type="ECO:0000313" key="16">
    <source>
        <dbReference type="Proteomes" id="UP001274896"/>
    </source>
</evidence>
<evidence type="ECO:0000256" key="4">
    <source>
        <dbReference type="ARBA" id="ARBA00008836"/>
    </source>
</evidence>
<dbReference type="GO" id="GO:0007035">
    <property type="term" value="P:vacuolar acidification"/>
    <property type="evidence" value="ECO:0007669"/>
    <property type="project" value="TreeGrafter"/>
</dbReference>
<dbReference type="GO" id="GO:0051117">
    <property type="term" value="F:ATPase binding"/>
    <property type="evidence" value="ECO:0007669"/>
    <property type="project" value="TreeGrafter"/>
</dbReference>
<evidence type="ECO:0000313" key="15">
    <source>
        <dbReference type="EMBL" id="KAK3520661.1"/>
    </source>
</evidence>
<feature type="coiled-coil region" evidence="12">
    <location>
        <begin position="94"/>
        <end position="121"/>
    </location>
</feature>
<feature type="compositionally biased region" description="Basic and acidic residues" evidence="13">
    <location>
        <begin position="1145"/>
        <end position="1182"/>
    </location>
</feature>
<evidence type="ECO:0000256" key="1">
    <source>
        <dbReference type="ARBA" id="ARBA00004141"/>
    </source>
</evidence>
<evidence type="ECO:0000256" key="11">
    <source>
        <dbReference type="ARBA" id="ARBA00023136"/>
    </source>
</evidence>
<evidence type="ECO:0000256" key="14">
    <source>
        <dbReference type="SAM" id="Phobius"/>
    </source>
</evidence>
<feature type="compositionally biased region" description="Basic and acidic residues" evidence="13">
    <location>
        <begin position="946"/>
        <end position="955"/>
    </location>
</feature>
<dbReference type="GO" id="GO:0005901">
    <property type="term" value="C:caveola"/>
    <property type="evidence" value="ECO:0007669"/>
    <property type="project" value="UniProtKB-SubCell"/>
</dbReference>
<feature type="transmembrane region" description="Helical" evidence="14">
    <location>
        <begin position="431"/>
        <end position="455"/>
    </location>
</feature>
<reference evidence="15" key="1">
    <citation type="submission" date="2023-06" db="EMBL/GenBank/DDBJ databases">
        <title>Male Hemibagrus guttatus genome.</title>
        <authorList>
            <person name="Bian C."/>
        </authorList>
    </citation>
    <scope>NUCLEOTIDE SEQUENCE</scope>
    <source>
        <strain evidence="15">Male_cb2023</strain>
        <tissue evidence="15">Muscle</tissue>
    </source>
</reference>
<feature type="transmembrane region" description="Helical" evidence="14">
    <location>
        <begin position="475"/>
        <end position="494"/>
    </location>
</feature>
<evidence type="ECO:0000256" key="8">
    <source>
        <dbReference type="ARBA" id="ARBA00022692"/>
    </source>
</evidence>
<evidence type="ECO:0000256" key="5">
    <source>
        <dbReference type="ARBA" id="ARBA00009904"/>
    </source>
</evidence>
<keyword evidence="8 14" id="KW-0812">Transmembrane</keyword>
<evidence type="ECO:0000256" key="12">
    <source>
        <dbReference type="SAM" id="Coils"/>
    </source>
</evidence>
<evidence type="ECO:0000256" key="3">
    <source>
        <dbReference type="ARBA" id="ARBA00004496"/>
    </source>
</evidence>
<evidence type="ECO:0000256" key="2">
    <source>
        <dbReference type="ARBA" id="ARBA00004345"/>
    </source>
</evidence>
<evidence type="ECO:0000256" key="6">
    <source>
        <dbReference type="ARBA" id="ARBA00022448"/>
    </source>
</evidence>
<feature type="transmembrane region" description="Helical" evidence="14">
    <location>
        <begin position="575"/>
        <end position="596"/>
    </location>
</feature>
<keyword evidence="16" id="KW-1185">Reference proteome</keyword>
<accession>A0AAE0QID6</accession>